<accession>A0A1I3KS80</accession>
<dbReference type="AlphaFoldDB" id="A0A1I3KS80"/>
<sequence>MVIDLTSKPMLGHWDVSSSISQCEYQFGKRLIYVQHPKDESPKLYLSRAQVTVEAAWSDIDNAVFFAEELSRYLLPDFWGAHDESNKAGARFTVYSIHYNLDTPYPIYVIGKSHDFVFEYTSYAEDDLWQESPTTTNLPEPPDNFWISIRRIKENHFENAT</sequence>
<organism evidence="1 2">
    <name type="scientific">Phytopseudomonas argentinensis</name>
    <dbReference type="NCBI Taxonomy" id="289370"/>
    <lineage>
        <taxon>Bacteria</taxon>
        <taxon>Pseudomonadati</taxon>
        <taxon>Pseudomonadota</taxon>
        <taxon>Gammaproteobacteria</taxon>
        <taxon>Pseudomonadales</taxon>
        <taxon>Pseudomonadaceae</taxon>
        <taxon>Phytopseudomonas</taxon>
    </lineage>
</organism>
<evidence type="ECO:0000313" key="2">
    <source>
        <dbReference type="Proteomes" id="UP000183018"/>
    </source>
</evidence>
<gene>
    <name evidence="1" type="ORF">SAMN05216602_2678</name>
</gene>
<name>A0A1I3KS80_9GAMM</name>
<dbReference type="Proteomes" id="UP000183018">
    <property type="component" value="Unassembled WGS sequence"/>
</dbReference>
<dbReference type="RefSeq" id="WP_074884444.1">
    <property type="nucleotide sequence ID" value="NZ_FORC01000002.1"/>
</dbReference>
<protein>
    <submittedName>
        <fullName evidence="1">Uncharacterized protein</fullName>
    </submittedName>
</protein>
<evidence type="ECO:0000313" key="1">
    <source>
        <dbReference type="EMBL" id="SFI75220.1"/>
    </source>
</evidence>
<dbReference type="EMBL" id="FORC01000002">
    <property type="protein sequence ID" value="SFI75220.1"/>
    <property type="molecule type" value="Genomic_DNA"/>
</dbReference>
<proteinExistence type="predicted"/>
<reference evidence="2" key="1">
    <citation type="submission" date="2016-10" db="EMBL/GenBank/DDBJ databases">
        <authorList>
            <person name="Varghese N."/>
            <person name="Submissions S."/>
        </authorList>
    </citation>
    <scope>NUCLEOTIDE SEQUENCE [LARGE SCALE GENOMIC DNA]</scope>
    <source>
        <strain evidence="2">LMG 22563</strain>
    </source>
</reference>
<dbReference type="OrthoDB" id="6884299at2"/>
<keyword evidence="2" id="KW-1185">Reference proteome</keyword>